<proteinExistence type="predicted"/>
<dbReference type="AlphaFoldDB" id="A0A485K9M5"/>
<sequence>MSTPAVGMDDTKARAREYNRKMKQLYRREEKKEVEALHAKIRALETALTHARKTALLSWEDVAMAVRETAVLSVSQNRALKIQLEEYVTLVGCMRHWVASVERPLNAAAPTWRNVMLSADPTTRRLGKEWITKQMYHNAGRVLTRAGFPPSLDEEFMTLDIDFSEDDGVTCGLVRQYTTRRSLPAAVDHQVRHICSALMIDGPRPDFPTTTLELTTSTVLHRMETRLGEAVELLCGTFTESPTRSIVVVQQIDDDEAWDHNCYQRQRRVWYDMQTTAQGTTSVRMVYSMTHAFRRKQRLPLGDEARLWGVAAQAMDDPDQLCKRAREIICSYVDATRQRTPTWETLDS</sequence>
<evidence type="ECO:0000313" key="2">
    <source>
        <dbReference type="EMBL" id="KAF0719242.1"/>
    </source>
</evidence>
<evidence type="ECO:0000256" key="1">
    <source>
        <dbReference type="SAM" id="Coils"/>
    </source>
</evidence>
<accession>A0A485K9M5</accession>
<protein>
    <submittedName>
        <fullName evidence="3">Aste57867_1165 protein</fullName>
    </submittedName>
</protein>
<dbReference type="OrthoDB" id="60370at2759"/>
<organism evidence="3 4">
    <name type="scientific">Aphanomyces stellatus</name>
    <dbReference type="NCBI Taxonomy" id="120398"/>
    <lineage>
        <taxon>Eukaryota</taxon>
        <taxon>Sar</taxon>
        <taxon>Stramenopiles</taxon>
        <taxon>Oomycota</taxon>
        <taxon>Saprolegniomycetes</taxon>
        <taxon>Saprolegniales</taxon>
        <taxon>Verrucalvaceae</taxon>
        <taxon>Aphanomyces</taxon>
    </lineage>
</organism>
<dbReference type="Proteomes" id="UP000332933">
    <property type="component" value="Unassembled WGS sequence"/>
</dbReference>
<evidence type="ECO:0000313" key="3">
    <source>
        <dbReference type="EMBL" id="VFT78385.1"/>
    </source>
</evidence>
<dbReference type="EMBL" id="VJMH01000082">
    <property type="protein sequence ID" value="KAF0719242.1"/>
    <property type="molecule type" value="Genomic_DNA"/>
</dbReference>
<name>A0A485K9M5_9STRA</name>
<evidence type="ECO:0000313" key="4">
    <source>
        <dbReference type="Proteomes" id="UP000332933"/>
    </source>
</evidence>
<dbReference type="EMBL" id="CAADRA010000082">
    <property type="protein sequence ID" value="VFT78385.1"/>
    <property type="molecule type" value="Genomic_DNA"/>
</dbReference>
<feature type="coiled-coil region" evidence="1">
    <location>
        <begin position="8"/>
        <end position="54"/>
    </location>
</feature>
<keyword evidence="1" id="KW-0175">Coiled coil</keyword>
<gene>
    <name evidence="3" type="primary">Aste57867_1165</name>
    <name evidence="2" type="ORF">As57867_001164</name>
    <name evidence="3" type="ORF">ASTE57867_1165</name>
</gene>
<reference evidence="3 4" key="1">
    <citation type="submission" date="2019-03" db="EMBL/GenBank/DDBJ databases">
        <authorList>
            <person name="Gaulin E."/>
            <person name="Dumas B."/>
        </authorList>
    </citation>
    <scope>NUCLEOTIDE SEQUENCE [LARGE SCALE GENOMIC DNA]</scope>
    <source>
        <strain evidence="3">CBS 568.67</strain>
    </source>
</reference>
<reference evidence="2" key="2">
    <citation type="submission" date="2019-06" db="EMBL/GenBank/DDBJ databases">
        <title>Genomics analysis of Aphanomyces spp. identifies a new class of oomycete effector associated with host adaptation.</title>
        <authorList>
            <person name="Gaulin E."/>
        </authorList>
    </citation>
    <scope>NUCLEOTIDE SEQUENCE</scope>
    <source>
        <strain evidence="2">CBS 578.67</strain>
    </source>
</reference>
<keyword evidence="4" id="KW-1185">Reference proteome</keyword>